<dbReference type="InterPro" id="IPR036844">
    <property type="entry name" value="Hint_dom_sf"/>
</dbReference>
<sequence>MQTAAGAHVAREIVPGTALWTLVEGELRQTYVTQVSSHLSWDLVEVVTAKGNFCVTGDHPLATPQGWIEARHAQGCLVEWAQIPTTQSASLPALARLGQHTWAGALRGRSILLLAADTAAEPTGESWQEKHGFEQQEHRTSLRESAWVPVEAVRSCGEENGPATVYSWKCEPYPTFLLNGHLTHNCEHHLMPFWCDVSIGYITGNKVLGLSKFARIAQQCAHRLQLQERLGQQIADEVSRITQTEDVAVVLTGEHLCMTARGIRTPGLMTSSVMRGVFRAESETRMEFLQLIK</sequence>
<dbReference type="EC" id="3.5.4.16" evidence="3"/>
<dbReference type="Pfam" id="PF01227">
    <property type="entry name" value="GTP_cyclohydroI"/>
    <property type="match status" value="1"/>
</dbReference>
<evidence type="ECO:0000313" key="8">
    <source>
        <dbReference type="Proteomes" id="UP000290365"/>
    </source>
</evidence>
<dbReference type="UniPathway" id="UPA00848">
    <property type="reaction ID" value="UER00151"/>
</dbReference>
<proteinExistence type="predicted"/>
<evidence type="ECO:0000313" key="7">
    <source>
        <dbReference type="EMBL" id="QBD83804.1"/>
    </source>
</evidence>
<dbReference type="KEGG" id="kbs:EPA93_47285"/>
<dbReference type="Proteomes" id="UP000290365">
    <property type="component" value="Chromosome"/>
</dbReference>
<reference evidence="7 8" key="1">
    <citation type="submission" date="2019-01" db="EMBL/GenBank/DDBJ databases">
        <title>Ktedonosporobacter rubrisoli SCAWS-G2.</title>
        <authorList>
            <person name="Huang Y."/>
            <person name="Yan B."/>
        </authorList>
    </citation>
    <scope>NUCLEOTIDE SEQUENCE [LARGE SCALE GENOMIC DNA]</scope>
    <source>
        <strain evidence="7 8">SCAWS-G2</strain>
    </source>
</reference>
<gene>
    <name evidence="7" type="ORF">EPA93_47285</name>
</gene>
<dbReference type="GO" id="GO:0006730">
    <property type="term" value="P:one-carbon metabolic process"/>
    <property type="evidence" value="ECO:0007669"/>
    <property type="project" value="UniProtKB-KW"/>
</dbReference>
<evidence type="ECO:0000256" key="4">
    <source>
        <dbReference type="ARBA" id="ARBA00022563"/>
    </source>
</evidence>
<dbReference type="GO" id="GO:0003934">
    <property type="term" value="F:GTP cyclohydrolase I activity"/>
    <property type="evidence" value="ECO:0007669"/>
    <property type="project" value="UniProtKB-EC"/>
</dbReference>
<dbReference type="GO" id="GO:0006729">
    <property type="term" value="P:tetrahydrobiopterin biosynthetic process"/>
    <property type="evidence" value="ECO:0007669"/>
    <property type="project" value="TreeGrafter"/>
</dbReference>
<organism evidence="7 8">
    <name type="scientific">Ktedonosporobacter rubrisoli</name>
    <dbReference type="NCBI Taxonomy" id="2509675"/>
    <lineage>
        <taxon>Bacteria</taxon>
        <taxon>Bacillati</taxon>
        <taxon>Chloroflexota</taxon>
        <taxon>Ktedonobacteria</taxon>
        <taxon>Ktedonobacterales</taxon>
        <taxon>Ktedonosporobacteraceae</taxon>
        <taxon>Ktedonosporobacter</taxon>
    </lineage>
</organism>
<keyword evidence="8" id="KW-1185">Reference proteome</keyword>
<comment type="pathway">
    <text evidence="2">Cofactor biosynthesis; 7,8-dihydroneopterin triphosphate biosynthesis; 7,8-dihydroneopterin triphosphate from GTP: step 1/1.</text>
</comment>
<dbReference type="InterPro" id="IPR020602">
    <property type="entry name" value="GTP_CycHdrlase_I_dom"/>
</dbReference>
<dbReference type="InterPro" id="IPR043133">
    <property type="entry name" value="GTP-CH-I_C/QueF"/>
</dbReference>
<dbReference type="SUPFAM" id="SSF55620">
    <property type="entry name" value="Tetrahydrobiopterin biosynthesis enzymes-like"/>
    <property type="match status" value="1"/>
</dbReference>
<keyword evidence="5" id="KW-0378">Hydrolase</keyword>
<dbReference type="InterPro" id="IPR001474">
    <property type="entry name" value="GTP_CycHdrlase_I"/>
</dbReference>
<dbReference type="GO" id="GO:0046654">
    <property type="term" value="P:tetrahydrofolate biosynthetic process"/>
    <property type="evidence" value="ECO:0007669"/>
    <property type="project" value="InterPro"/>
</dbReference>
<dbReference type="OrthoDB" id="9801207at2"/>
<dbReference type="GO" id="GO:0008270">
    <property type="term" value="F:zinc ion binding"/>
    <property type="evidence" value="ECO:0007669"/>
    <property type="project" value="TreeGrafter"/>
</dbReference>
<dbReference type="Gene3D" id="3.30.1130.10">
    <property type="match status" value="1"/>
</dbReference>
<dbReference type="AlphaFoldDB" id="A0A4P6K6C2"/>
<evidence type="ECO:0000256" key="3">
    <source>
        <dbReference type="ARBA" id="ARBA00012715"/>
    </source>
</evidence>
<dbReference type="GO" id="GO:0005737">
    <property type="term" value="C:cytoplasm"/>
    <property type="evidence" value="ECO:0007669"/>
    <property type="project" value="TreeGrafter"/>
</dbReference>
<protein>
    <recommendedName>
        <fullName evidence="3">GTP cyclohydrolase I</fullName>
        <ecNumber evidence="3">3.5.4.16</ecNumber>
    </recommendedName>
</protein>
<dbReference type="PANTHER" id="PTHR11109">
    <property type="entry name" value="GTP CYCLOHYDROLASE I"/>
    <property type="match status" value="1"/>
</dbReference>
<feature type="domain" description="GTP cyclohydrolase I" evidence="6">
    <location>
        <begin position="183"/>
        <end position="292"/>
    </location>
</feature>
<dbReference type="EMBL" id="CP035758">
    <property type="protein sequence ID" value="QBD83804.1"/>
    <property type="molecule type" value="Genomic_DNA"/>
</dbReference>
<name>A0A4P6K6C2_KTERU</name>
<evidence type="ECO:0000259" key="6">
    <source>
        <dbReference type="Pfam" id="PF01227"/>
    </source>
</evidence>
<evidence type="ECO:0000256" key="5">
    <source>
        <dbReference type="ARBA" id="ARBA00022801"/>
    </source>
</evidence>
<keyword evidence="4" id="KW-0554">One-carbon metabolism</keyword>
<accession>A0A4P6K6C2</accession>
<dbReference type="FunFam" id="3.30.1130.10:FF:000001">
    <property type="entry name" value="GTP cyclohydrolase 1"/>
    <property type="match status" value="1"/>
</dbReference>
<dbReference type="PANTHER" id="PTHR11109:SF7">
    <property type="entry name" value="GTP CYCLOHYDROLASE 1"/>
    <property type="match status" value="1"/>
</dbReference>
<dbReference type="SUPFAM" id="SSF51294">
    <property type="entry name" value="Hedgehog/intein (Hint) domain"/>
    <property type="match status" value="1"/>
</dbReference>
<evidence type="ECO:0000256" key="2">
    <source>
        <dbReference type="ARBA" id="ARBA00005080"/>
    </source>
</evidence>
<comment type="catalytic activity">
    <reaction evidence="1">
        <text>GTP + H2O = 7,8-dihydroneopterin 3'-triphosphate + formate + H(+)</text>
        <dbReference type="Rhea" id="RHEA:17473"/>
        <dbReference type="ChEBI" id="CHEBI:15377"/>
        <dbReference type="ChEBI" id="CHEBI:15378"/>
        <dbReference type="ChEBI" id="CHEBI:15740"/>
        <dbReference type="ChEBI" id="CHEBI:37565"/>
        <dbReference type="ChEBI" id="CHEBI:58462"/>
        <dbReference type="EC" id="3.5.4.16"/>
    </reaction>
</comment>
<dbReference type="GO" id="GO:0005525">
    <property type="term" value="F:GTP binding"/>
    <property type="evidence" value="ECO:0007669"/>
    <property type="project" value="TreeGrafter"/>
</dbReference>
<evidence type="ECO:0000256" key="1">
    <source>
        <dbReference type="ARBA" id="ARBA00001052"/>
    </source>
</evidence>